<dbReference type="PRINTS" id="PR00463">
    <property type="entry name" value="EP450I"/>
</dbReference>
<dbReference type="Pfam" id="PF00067">
    <property type="entry name" value="p450"/>
    <property type="match status" value="1"/>
</dbReference>
<comment type="pathway">
    <text evidence="2">Secondary metabolite biosynthesis.</text>
</comment>
<proteinExistence type="inferred from homology"/>
<dbReference type="PROSITE" id="PS00086">
    <property type="entry name" value="CYTOCHROME_P450"/>
    <property type="match status" value="1"/>
</dbReference>
<dbReference type="PANTHER" id="PTHR46300">
    <property type="entry name" value="P450, PUTATIVE (EUROFUNG)-RELATED-RELATED"/>
    <property type="match status" value="1"/>
</dbReference>
<dbReference type="InterPro" id="IPR050364">
    <property type="entry name" value="Cytochrome_P450_fung"/>
</dbReference>
<evidence type="ECO:0000256" key="8">
    <source>
        <dbReference type="ARBA" id="ARBA00023033"/>
    </source>
</evidence>
<evidence type="ECO:0000256" key="3">
    <source>
        <dbReference type="ARBA" id="ARBA00010617"/>
    </source>
</evidence>
<evidence type="ECO:0000313" key="10">
    <source>
        <dbReference type="EMBL" id="GAT57569.1"/>
    </source>
</evidence>
<sequence length="508" mass="56912">MESSLTLVVQVTAFLAASFVAFELVRRGRREPLPPSPPGDPFLGHLFRMPKEEPAQAYHEWAKVYGDVMHLKVLGTSLIVLDTHQAAMDLLDHRGKIYCDRPKFTVYELTGLDKMFTLMPHNKSFLRQRHAVQAYVSRAKCFDFQGLQESEAPKLVKNLVGCKDYNEYHAAINRFSTGILSRITTGHEILLPDDPYMTFSNTMLEIFSGTGSPGETPVDLFPILKHLPSWFPGTYYATVARSYQSMAQGILDFSVSYVEEKQHLGEAAPSFVLEHLENIKEGTSQVDIKELKDMTAAFFGAGRATTASTFAVFLLAMVHYPHCLSKAQKEVDAVLQGKLDQLPSFEDREQLPCIGHLMQECLRWFPVVPLGVPHRSIQDDVYRGMFIPKGSIVFSNIRGISLDESVYHKPYEFIPGRFLASPEGPGEPKFTDAFGFGRRACPGLYLAQDSLWIAIATFVATCDVHPLLDSMGQPILPKLHLMEGIDAHPTDLRCVIKPRKRGLDMMGI</sequence>
<dbReference type="SUPFAM" id="SSF48264">
    <property type="entry name" value="Cytochrome P450"/>
    <property type="match status" value="1"/>
</dbReference>
<dbReference type="Gene3D" id="1.10.630.10">
    <property type="entry name" value="Cytochrome P450"/>
    <property type="match status" value="1"/>
</dbReference>
<evidence type="ECO:0000256" key="5">
    <source>
        <dbReference type="ARBA" id="ARBA00022723"/>
    </source>
</evidence>
<dbReference type="InterPro" id="IPR002401">
    <property type="entry name" value="Cyt_P450_E_grp-I"/>
</dbReference>
<evidence type="ECO:0000256" key="4">
    <source>
        <dbReference type="ARBA" id="ARBA00022617"/>
    </source>
</evidence>
<evidence type="ECO:0000313" key="11">
    <source>
        <dbReference type="Proteomes" id="UP000815677"/>
    </source>
</evidence>
<keyword evidence="4 9" id="KW-0349">Heme</keyword>
<dbReference type="CDD" id="cd11065">
    <property type="entry name" value="CYP64-like"/>
    <property type="match status" value="1"/>
</dbReference>
<evidence type="ECO:0000256" key="7">
    <source>
        <dbReference type="ARBA" id="ARBA00023004"/>
    </source>
</evidence>
<organism evidence="10 11">
    <name type="scientific">Mycena chlorophos</name>
    <name type="common">Agaric fungus</name>
    <name type="synonym">Agaricus chlorophos</name>
    <dbReference type="NCBI Taxonomy" id="658473"/>
    <lineage>
        <taxon>Eukaryota</taxon>
        <taxon>Fungi</taxon>
        <taxon>Dikarya</taxon>
        <taxon>Basidiomycota</taxon>
        <taxon>Agaricomycotina</taxon>
        <taxon>Agaricomycetes</taxon>
        <taxon>Agaricomycetidae</taxon>
        <taxon>Agaricales</taxon>
        <taxon>Marasmiineae</taxon>
        <taxon>Mycenaceae</taxon>
        <taxon>Mycena</taxon>
    </lineage>
</organism>
<keyword evidence="8 9" id="KW-0503">Monooxygenase</keyword>
<evidence type="ECO:0000256" key="2">
    <source>
        <dbReference type="ARBA" id="ARBA00005179"/>
    </source>
</evidence>
<dbReference type="Proteomes" id="UP000815677">
    <property type="component" value="Unassembled WGS sequence"/>
</dbReference>
<evidence type="ECO:0000256" key="9">
    <source>
        <dbReference type="RuleBase" id="RU000461"/>
    </source>
</evidence>
<keyword evidence="7 9" id="KW-0408">Iron</keyword>
<comment type="similarity">
    <text evidence="3 9">Belongs to the cytochrome P450 family.</text>
</comment>
<evidence type="ECO:0000256" key="1">
    <source>
        <dbReference type="ARBA" id="ARBA00001971"/>
    </source>
</evidence>
<reference evidence="10" key="1">
    <citation type="submission" date="2014-09" db="EMBL/GenBank/DDBJ databases">
        <title>Genome sequence of the luminous mushroom Mycena chlorophos for searching fungal bioluminescence genes.</title>
        <authorList>
            <person name="Tanaka Y."/>
            <person name="Kasuga D."/>
            <person name="Oba Y."/>
            <person name="Hase S."/>
            <person name="Sato K."/>
            <person name="Oba Y."/>
            <person name="Sakakibara Y."/>
        </authorList>
    </citation>
    <scope>NUCLEOTIDE SEQUENCE</scope>
</reference>
<name>A0ABQ0M2P1_MYCCL</name>
<keyword evidence="6 9" id="KW-0560">Oxidoreductase</keyword>
<dbReference type="PANTHER" id="PTHR46300:SF5">
    <property type="entry name" value="CYTOCHROME P450"/>
    <property type="match status" value="1"/>
</dbReference>
<dbReference type="InterPro" id="IPR001128">
    <property type="entry name" value="Cyt_P450"/>
</dbReference>
<comment type="cofactor">
    <cofactor evidence="1">
        <name>heme</name>
        <dbReference type="ChEBI" id="CHEBI:30413"/>
    </cofactor>
</comment>
<accession>A0ABQ0M2P1</accession>
<keyword evidence="5 9" id="KW-0479">Metal-binding</keyword>
<dbReference type="InterPro" id="IPR036396">
    <property type="entry name" value="Cyt_P450_sf"/>
</dbReference>
<dbReference type="InterPro" id="IPR017972">
    <property type="entry name" value="Cyt_P450_CS"/>
</dbReference>
<dbReference type="EMBL" id="DF849486">
    <property type="protein sequence ID" value="GAT57569.1"/>
    <property type="molecule type" value="Genomic_DNA"/>
</dbReference>
<protein>
    <submittedName>
        <fullName evidence="10">Cytochrome P450</fullName>
    </submittedName>
</protein>
<keyword evidence="11" id="KW-1185">Reference proteome</keyword>
<evidence type="ECO:0000256" key="6">
    <source>
        <dbReference type="ARBA" id="ARBA00023002"/>
    </source>
</evidence>
<gene>
    <name evidence="10" type="ORF">MCHLO_14083</name>
</gene>